<evidence type="ECO:0000313" key="2">
    <source>
        <dbReference type="Proteomes" id="UP001444071"/>
    </source>
</evidence>
<gene>
    <name evidence="1" type="ORF">XENORESO_005131</name>
</gene>
<accession>A0ABV0WPT4</accession>
<dbReference type="Proteomes" id="UP001444071">
    <property type="component" value="Unassembled WGS sequence"/>
</dbReference>
<comment type="caution">
    <text evidence="1">The sequence shown here is derived from an EMBL/GenBank/DDBJ whole genome shotgun (WGS) entry which is preliminary data.</text>
</comment>
<reference evidence="1 2" key="1">
    <citation type="submission" date="2021-06" db="EMBL/GenBank/DDBJ databases">
        <authorList>
            <person name="Palmer J.M."/>
        </authorList>
    </citation>
    <scope>NUCLEOTIDE SEQUENCE [LARGE SCALE GENOMIC DNA]</scope>
    <source>
        <strain evidence="1 2">XR_2019</strain>
        <tissue evidence="1">Muscle</tissue>
    </source>
</reference>
<dbReference type="EMBL" id="JAHRIM010061967">
    <property type="protein sequence ID" value="MEQ2271500.1"/>
    <property type="molecule type" value="Genomic_DNA"/>
</dbReference>
<evidence type="ECO:0000313" key="1">
    <source>
        <dbReference type="EMBL" id="MEQ2271500.1"/>
    </source>
</evidence>
<name>A0ABV0WPT4_9TELE</name>
<keyword evidence="2" id="KW-1185">Reference proteome</keyword>
<organism evidence="1 2">
    <name type="scientific">Xenotaenia resolanae</name>
    <dbReference type="NCBI Taxonomy" id="208358"/>
    <lineage>
        <taxon>Eukaryota</taxon>
        <taxon>Metazoa</taxon>
        <taxon>Chordata</taxon>
        <taxon>Craniata</taxon>
        <taxon>Vertebrata</taxon>
        <taxon>Euteleostomi</taxon>
        <taxon>Actinopterygii</taxon>
        <taxon>Neopterygii</taxon>
        <taxon>Teleostei</taxon>
        <taxon>Neoteleostei</taxon>
        <taxon>Acanthomorphata</taxon>
        <taxon>Ovalentaria</taxon>
        <taxon>Atherinomorphae</taxon>
        <taxon>Cyprinodontiformes</taxon>
        <taxon>Goodeidae</taxon>
        <taxon>Xenotaenia</taxon>
    </lineage>
</organism>
<sequence>MVQICGTSRGQDSQGMWQGIQYLTNYKDSLLSVVNADTTPRIKPLRQPFCHIHISFTTNPSSNHWSSNHQVRRALLTVNTHKALVRTEYRVKSYRPAPTS</sequence>
<protein>
    <submittedName>
        <fullName evidence="1">Uncharacterized protein</fullName>
    </submittedName>
</protein>
<proteinExistence type="predicted"/>